<dbReference type="InterPro" id="IPR018289">
    <property type="entry name" value="MULE_transposase_dom"/>
</dbReference>
<evidence type="ECO:0000313" key="3">
    <source>
        <dbReference type="EMBL" id="KAK2642326.1"/>
    </source>
</evidence>
<feature type="domain" description="MULE transposase" evidence="2">
    <location>
        <begin position="237"/>
        <end position="294"/>
    </location>
</feature>
<proteinExistence type="predicted"/>
<accession>A0AAD9TUB4</accession>
<organism evidence="3 4">
    <name type="scientific">Dipteronia dyeriana</name>
    <dbReference type="NCBI Taxonomy" id="168575"/>
    <lineage>
        <taxon>Eukaryota</taxon>
        <taxon>Viridiplantae</taxon>
        <taxon>Streptophyta</taxon>
        <taxon>Embryophyta</taxon>
        <taxon>Tracheophyta</taxon>
        <taxon>Spermatophyta</taxon>
        <taxon>Magnoliopsida</taxon>
        <taxon>eudicotyledons</taxon>
        <taxon>Gunneridae</taxon>
        <taxon>Pentapetalae</taxon>
        <taxon>rosids</taxon>
        <taxon>malvids</taxon>
        <taxon>Sapindales</taxon>
        <taxon>Sapindaceae</taxon>
        <taxon>Hippocastanoideae</taxon>
        <taxon>Acereae</taxon>
        <taxon>Dipteronia</taxon>
    </lineage>
</organism>
<comment type="caution">
    <text evidence="3">The sequence shown here is derived from an EMBL/GenBank/DDBJ whole genome shotgun (WGS) entry which is preliminary data.</text>
</comment>
<reference evidence="3" key="1">
    <citation type="journal article" date="2023" name="Plant J.">
        <title>Genome sequences and population genomics provide insights into the demographic history, inbreeding, and mutation load of two 'living fossil' tree species of Dipteronia.</title>
        <authorList>
            <person name="Feng Y."/>
            <person name="Comes H.P."/>
            <person name="Chen J."/>
            <person name="Zhu S."/>
            <person name="Lu R."/>
            <person name="Zhang X."/>
            <person name="Li P."/>
            <person name="Qiu J."/>
            <person name="Olsen K.M."/>
            <person name="Qiu Y."/>
        </authorList>
    </citation>
    <scope>NUCLEOTIDE SEQUENCE</scope>
    <source>
        <strain evidence="3">KIB01</strain>
    </source>
</reference>
<dbReference type="Pfam" id="PF10551">
    <property type="entry name" value="MULE"/>
    <property type="match status" value="1"/>
</dbReference>
<dbReference type="EMBL" id="JANJYI010000007">
    <property type="protein sequence ID" value="KAK2642326.1"/>
    <property type="molecule type" value="Genomic_DNA"/>
</dbReference>
<gene>
    <name evidence="3" type="ORF">Ddye_024089</name>
</gene>
<feature type="compositionally biased region" description="Polar residues" evidence="1">
    <location>
        <begin position="33"/>
        <end position="43"/>
    </location>
</feature>
<dbReference type="AlphaFoldDB" id="A0AAD9TUB4"/>
<protein>
    <recommendedName>
        <fullName evidence="2">MULE transposase domain-containing protein</fullName>
    </recommendedName>
</protein>
<evidence type="ECO:0000313" key="4">
    <source>
        <dbReference type="Proteomes" id="UP001280121"/>
    </source>
</evidence>
<dbReference type="Proteomes" id="UP001280121">
    <property type="component" value="Unassembled WGS sequence"/>
</dbReference>
<keyword evidence="4" id="KW-1185">Reference proteome</keyword>
<dbReference type="PANTHER" id="PTHR31973:SF195">
    <property type="entry name" value="MUDR FAMILY TRANSPOSASE"/>
    <property type="match status" value="1"/>
</dbReference>
<evidence type="ECO:0000256" key="1">
    <source>
        <dbReference type="SAM" id="MobiDB-lite"/>
    </source>
</evidence>
<evidence type="ECO:0000259" key="2">
    <source>
        <dbReference type="Pfam" id="PF10551"/>
    </source>
</evidence>
<dbReference type="PANTHER" id="PTHR31973">
    <property type="entry name" value="POLYPROTEIN, PUTATIVE-RELATED"/>
    <property type="match status" value="1"/>
</dbReference>
<name>A0AAD9TUB4_9ROSI</name>
<feature type="region of interest" description="Disordered" evidence="1">
    <location>
        <begin position="16"/>
        <end position="43"/>
    </location>
</feature>
<sequence length="450" mass="52219">MWIKLEIPKDHVVDINSDSDLDGQDVTDRNTEGRNQYTNTEGQNQWHCGTSRQTFDAIPSRWVLPFAYQYSISSNKIEGSTSKVSIFYKGQIFDTKQKLKNEFGNYALNEKFNPRIRQSTKNRFEAGCNDIKCDFALRPYVGMVAHIGLLRNLHMSTHVLWTHMSHTSGKKPEDSYQLLPAYFHLLKVTNPGTLMAIHTDLNNNFLYSFFALGQCIKGFQTVIRQVIDINATHLKGDGETENSWTWFLERLREEIGEVGGMLFVFDHHASIDKALSIVYPNVPHCICFFHLKQNLKPRLKGQKEVLEVYYKTAYCSTSRQFNLEMDKIKKIHQGTYDTLMSIVVTFPVSWEKRWFNDRREQAGKNPTYLEKEAVGHCKERNEWSLTYNVYPIELTIYLVKDARGKLVDQKKEEYLLPERFIDKKSVLIVVNKVIIGWDAPTQDGDQIMDS</sequence>